<dbReference type="InterPro" id="IPR024072">
    <property type="entry name" value="DHFR-like_dom_sf"/>
</dbReference>
<feature type="domain" description="Bacterial bifunctional deaminase-reductase C-terminal" evidence="1">
    <location>
        <begin position="3"/>
        <end position="158"/>
    </location>
</feature>
<keyword evidence="3" id="KW-1185">Reference proteome</keyword>
<evidence type="ECO:0000259" key="1">
    <source>
        <dbReference type="Pfam" id="PF01872"/>
    </source>
</evidence>
<dbReference type="Proteomes" id="UP001500339">
    <property type="component" value="Unassembled WGS sequence"/>
</dbReference>
<dbReference type="Pfam" id="PF01872">
    <property type="entry name" value="RibD_C"/>
    <property type="match status" value="1"/>
</dbReference>
<name>A0ABP3UCT6_9CLOT</name>
<dbReference type="RefSeq" id="WP_343771289.1">
    <property type="nucleotide sequence ID" value="NZ_BAAACF010000012.1"/>
</dbReference>
<dbReference type="PANTHER" id="PTHR38011:SF11">
    <property type="entry name" value="2,5-DIAMINO-6-RIBOSYLAMINO-4(3H)-PYRIMIDINONE 5'-PHOSPHATE REDUCTASE"/>
    <property type="match status" value="1"/>
</dbReference>
<organism evidence="2 3">
    <name type="scientific">Clostridium malenominatum</name>
    <dbReference type="NCBI Taxonomy" id="1539"/>
    <lineage>
        <taxon>Bacteria</taxon>
        <taxon>Bacillati</taxon>
        <taxon>Bacillota</taxon>
        <taxon>Clostridia</taxon>
        <taxon>Eubacteriales</taxon>
        <taxon>Clostridiaceae</taxon>
        <taxon>Clostridium</taxon>
    </lineage>
</organism>
<dbReference type="EMBL" id="BAAACF010000012">
    <property type="protein sequence ID" value="GAA0730451.1"/>
    <property type="molecule type" value="Genomic_DNA"/>
</dbReference>
<sequence length="181" mass="20592">MERKIILNLAISLDGYIASEDGGYDWIVGDGDDKLNTKDKFSFDKFLEGIDIVVMGKKCYDQNMHNDYKNKKVYVATTQKIQNQDNLHFISGDICKIIQEEKEKEGKDIYLFGGGGLIDSFIKANIIDEYIIGIIPIILGKGRPLFLENNPTIKLHLEEYFLENGITILKYTKRKAEGSCI</sequence>
<reference evidence="3" key="1">
    <citation type="journal article" date="2019" name="Int. J. Syst. Evol. Microbiol.">
        <title>The Global Catalogue of Microorganisms (GCM) 10K type strain sequencing project: providing services to taxonomists for standard genome sequencing and annotation.</title>
        <authorList>
            <consortium name="The Broad Institute Genomics Platform"/>
            <consortium name="The Broad Institute Genome Sequencing Center for Infectious Disease"/>
            <person name="Wu L."/>
            <person name="Ma J."/>
        </authorList>
    </citation>
    <scope>NUCLEOTIDE SEQUENCE [LARGE SCALE GENOMIC DNA]</scope>
    <source>
        <strain evidence="3">JCM 1405</strain>
    </source>
</reference>
<protein>
    <submittedName>
        <fullName evidence="2">Dihydrofolate reductase family protein</fullName>
    </submittedName>
</protein>
<accession>A0ABP3UCT6</accession>
<dbReference type="InterPro" id="IPR002734">
    <property type="entry name" value="RibDG_C"/>
</dbReference>
<comment type="caution">
    <text evidence="2">The sequence shown here is derived from an EMBL/GenBank/DDBJ whole genome shotgun (WGS) entry which is preliminary data.</text>
</comment>
<dbReference type="Gene3D" id="3.40.430.10">
    <property type="entry name" value="Dihydrofolate Reductase, subunit A"/>
    <property type="match status" value="1"/>
</dbReference>
<dbReference type="SUPFAM" id="SSF53597">
    <property type="entry name" value="Dihydrofolate reductase-like"/>
    <property type="match status" value="1"/>
</dbReference>
<dbReference type="InterPro" id="IPR050765">
    <property type="entry name" value="Riboflavin_Biosynth_HTPR"/>
</dbReference>
<gene>
    <name evidence="2" type="ORF">GCM10008905_31780</name>
</gene>
<evidence type="ECO:0000313" key="3">
    <source>
        <dbReference type="Proteomes" id="UP001500339"/>
    </source>
</evidence>
<evidence type="ECO:0000313" key="2">
    <source>
        <dbReference type="EMBL" id="GAA0730451.1"/>
    </source>
</evidence>
<proteinExistence type="predicted"/>
<dbReference type="PANTHER" id="PTHR38011">
    <property type="entry name" value="DIHYDROFOLATE REDUCTASE FAMILY PROTEIN (AFU_ORTHOLOGUE AFUA_8G06820)"/>
    <property type="match status" value="1"/>
</dbReference>